<dbReference type="OrthoDB" id="1026733at2759"/>
<evidence type="ECO:0000313" key="2">
    <source>
        <dbReference type="EMBL" id="KAF8001594.1"/>
    </source>
</evidence>
<dbReference type="EMBL" id="JACBPP010000005">
    <property type="protein sequence ID" value="KAF8001594.1"/>
    <property type="molecule type" value="Genomic_DNA"/>
</dbReference>
<dbReference type="PROSITE" id="PS50033">
    <property type="entry name" value="UBX"/>
    <property type="match status" value="1"/>
</dbReference>
<dbReference type="AlphaFoldDB" id="A0A8H7GS86"/>
<dbReference type="InterPro" id="IPR029071">
    <property type="entry name" value="Ubiquitin-like_domsf"/>
</dbReference>
<dbReference type="PANTHER" id="PTHR23322:SF1">
    <property type="entry name" value="FAS-ASSOCIATED FACTOR 2"/>
    <property type="match status" value="1"/>
</dbReference>
<dbReference type="CDD" id="cd01767">
    <property type="entry name" value="UBX"/>
    <property type="match status" value="1"/>
</dbReference>
<keyword evidence="3" id="KW-1185">Reference proteome</keyword>
<dbReference type="InterPro" id="IPR001012">
    <property type="entry name" value="UBX_dom"/>
</dbReference>
<dbReference type="Proteomes" id="UP000649328">
    <property type="component" value="Unassembled WGS sequence"/>
</dbReference>
<comment type="caution">
    <text evidence="2">The sequence shown here is derived from an EMBL/GenBank/DDBJ whole genome shotgun (WGS) entry which is preliminary data.</text>
</comment>
<dbReference type="Gene3D" id="3.10.20.90">
    <property type="entry name" value="Phosphatidylinositol 3-kinase Catalytic Subunit, Chain A, domain 1"/>
    <property type="match status" value="1"/>
</dbReference>
<sequence length="435" mass="50171">MESLSPSQHDALNEFVVVTGTSIDDDDTMTKTIAFLSHHNFDLNNSVLAFFENGLELPNTVPEPTPEHESQSMFDEALFSSGTERFETFRYFFGLDLGVVLHDSPRLRFNYDAYDATYDAAKDLLPEETISTYNITFEKFNESHESSQRDFNFLLVVLCDDKSTRFTQKLLQAQGLKDLLGKNAGHFKESQLFVNNIDKSPEAFEVSKTYGCRRIPFVLLLGNVSRDPSIMSSMSVIYKANCAVGDDEEQEVSIRKLVRNLSRTLNDYNPQLVTKRFDKQEIELSRIIKDKQDEAYLESLESDKVKKIEKENKRREDELQKKLKDLRKGFIKHLVETHYFDSQIQGLLASDLVRISIKLPDGRRIVQKFAKSSTMCEIYLFVETQLQDESDDTEPAQMSVAEFLEKYDFSFELFKPVPKCCFTQHWRNDSRISGS</sequence>
<reference evidence="2" key="1">
    <citation type="submission" date="2020-10" db="EMBL/GenBank/DDBJ databases">
        <title>The Whole-Genome Sequence of Metschnikowia persimmonesis, a Novel Endophytic Yeast Species Isolated from Medicinal Plant Diospyros kaki Thumb.</title>
        <authorList>
            <person name="Rahmat E."/>
            <person name="Kang Y."/>
        </authorList>
    </citation>
    <scope>NUCLEOTIDE SEQUENCE</scope>
    <source>
        <strain evidence="2">KIOM G15050</strain>
    </source>
</reference>
<dbReference type="SUPFAM" id="SSF54236">
    <property type="entry name" value="Ubiquitin-like"/>
    <property type="match status" value="1"/>
</dbReference>
<organism evidence="2 3">
    <name type="scientific">Metschnikowia pulcherrima</name>
    <dbReference type="NCBI Taxonomy" id="27326"/>
    <lineage>
        <taxon>Eukaryota</taxon>
        <taxon>Fungi</taxon>
        <taxon>Dikarya</taxon>
        <taxon>Ascomycota</taxon>
        <taxon>Saccharomycotina</taxon>
        <taxon>Pichiomycetes</taxon>
        <taxon>Metschnikowiaceae</taxon>
        <taxon>Metschnikowia</taxon>
    </lineage>
</organism>
<dbReference type="PANTHER" id="PTHR23322">
    <property type="entry name" value="FAS-ASSOCIATED PROTEIN"/>
    <property type="match status" value="1"/>
</dbReference>
<evidence type="ECO:0000259" key="1">
    <source>
        <dbReference type="PROSITE" id="PS50033"/>
    </source>
</evidence>
<protein>
    <recommendedName>
        <fullName evidence="1">UBX domain-containing protein</fullName>
    </recommendedName>
</protein>
<feature type="domain" description="UBX" evidence="1">
    <location>
        <begin position="348"/>
        <end position="419"/>
    </location>
</feature>
<dbReference type="GO" id="GO:0036503">
    <property type="term" value="P:ERAD pathway"/>
    <property type="evidence" value="ECO:0007669"/>
    <property type="project" value="TreeGrafter"/>
</dbReference>
<evidence type="ECO:0000313" key="3">
    <source>
        <dbReference type="Proteomes" id="UP000649328"/>
    </source>
</evidence>
<dbReference type="InterPro" id="IPR050730">
    <property type="entry name" value="UBX_domain-protein"/>
</dbReference>
<accession>A0A8H7GS86</accession>
<gene>
    <name evidence="2" type="ORF">HF325_004095</name>
</gene>
<dbReference type="GO" id="GO:0043130">
    <property type="term" value="F:ubiquitin binding"/>
    <property type="evidence" value="ECO:0007669"/>
    <property type="project" value="TreeGrafter"/>
</dbReference>
<proteinExistence type="predicted"/>
<dbReference type="Pfam" id="PF00789">
    <property type="entry name" value="UBX"/>
    <property type="match status" value="1"/>
</dbReference>
<dbReference type="GO" id="GO:0005783">
    <property type="term" value="C:endoplasmic reticulum"/>
    <property type="evidence" value="ECO:0007669"/>
    <property type="project" value="TreeGrafter"/>
</dbReference>
<name>A0A8H7GS86_9ASCO</name>